<reference evidence="2 3" key="1">
    <citation type="submission" date="2010-10" db="EMBL/GenBank/DDBJ databases">
        <authorList>
            <consortium name="The Broad Institute Genome Sequencing Platform"/>
            <person name="Ward D."/>
            <person name="Earl A."/>
            <person name="Feldgarden M."/>
            <person name="Young S.K."/>
            <person name="Gargeya S."/>
            <person name="Zeng Q."/>
            <person name="Alvarado L."/>
            <person name="Berlin A."/>
            <person name="Bochicchio J."/>
            <person name="Chapman S.B."/>
            <person name="Chen Z."/>
            <person name="Freedman E."/>
            <person name="Gellesch M."/>
            <person name="Goldberg J."/>
            <person name="Griggs A."/>
            <person name="Gujja S."/>
            <person name="Heilman E."/>
            <person name="Heiman D."/>
            <person name="Howarth C."/>
            <person name="Mehta T."/>
            <person name="Neiman D."/>
            <person name="Pearson M."/>
            <person name="Roberts A."/>
            <person name="Saif S."/>
            <person name="Shea T."/>
            <person name="Shenoy N."/>
            <person name="Sisk P."/>
            <person name="Stolte C."/>
            <person name="Sykes S."/>
            <person name="White J."/>
            <person name="Yandava C."/>
            <person name="Allen-Vercoe E."/>
            <person name="Sibley C."/>
            <person name="Ambrose C.E."/>
            <person name="Strauss J."/>
            <person name="Daigneault M."/>
            <person name="Haas B."/>
            <person name="Nusbaum C."/>
            <person name="Birren B."/>
        </authorList>
    </citation>
    <scope>NUCLEOTIDE SEQUENCE [LARGE SCALE GENOMIC DNA]</scope>
    <source>
        <strain evidence="2 3">3_1_6</strain>
    </source>
</reference>
<evidence type="ECO:0000259" key="1">
    <source>
        <dbReference type="Pfam" id="PF13708"/>
    </source>
</evidence>
<dbReference type="GO" id="GO:0003676">
    <property type="term" value="F:nucleic acid binding"/>
    <property type="evidence" value="ECO:0007669"/>
    <property type="project" value="InterPro"/>
</dbReference>
<dbReference type="Proteomes" id="UP000006034">
    <property type="component" value="Unassembled WGS sequence"/>
</dbReference>
<dbReference type="STRING" id="563192.HMPREF0179_01587"/>
<dbReference type="GeneID" id="78087287"/>
<dbReference type="Gene3D" id="3.40.50.150">
    <property type="entry name" value="Vaccinia Virus protein VP39"/>
    <property type="match status" value="1"/>
</dbReference>
<name>E5Y5X4_BILW3</name>
<dbReference type="PRINTS" id="PR00507">
    <property type="entry name" value="N12N6MTFRASE"/>
</dbReference>
<reference evidence="2 3" key="2">
    <citation type="submission" date="2013-04" db="EMBL/GenBank/DDBJ databases">
        <title>The Genome Sequence of Bilophila wadsworthia 3_1_6.</title>
        <authorList>
            <consortium name="The Broad Institute Genomics Platform"/>
            <person name="Earl A."/>
            <person name="Ward D."/>
            <person name="Feldgarden M."/>
            <person name="Gevers D."/>
            <person name="Sibley C."/>
            <person name="Strauss J."/>
            <person name="Allen-Vercoe E."/>
            <person name="Walker B."/>
            <person name="Young S."/>
            <person name="Zeng Q."/>
            <person name="Gargeya S."/>
            <person name="Fitzgerald M."/>
            <person name="Haas B."/>
            <person name="Abouelleil A."/>
            <person name="Allen A.W."/>
            <person name="Alvarado L."/>
            <person name="Arachchi H.M."/>
            <person name="Berlin A.M."/>
            <person name="Chapman S.B."/>
            <person name="Gainer-Dewar J."/>
            <person name="Goldberg J."/>
            <person name="Griggs A."/>
            <person name="Gujja S."/>
            <person name="Hansen M."/>
            <person name="Howarth C."/>
            <person name="Imamovic A."/>
            <person name="Ireland A."/>
            <person name="Larimer J."/>
            <person name="McCowan C."/>
            <person name="Murphy C."/>
            <person name="Pearson M."/>
            <person name="Poon T.W."/>
            <person name="Priest M."/>
            <person name="Roberts A."/>
            <person name="Saif S."/>
            <person name="Shea T."/>
            <person name="Sisk P."/>
            <person name="Sykes S."/>
            <person name="Wortman J."/>
            <person name="Nusbaum C."/>
            <person name="Birren B."/>
        </authorList>
    </citation>
    <scope>NUCLEOTIDE SEQUENCE [LARGE SCALE GENOMIC DNA]</scope>
    <source>
        <strain evidence="2 3">3_1_6</strain>
    </source>
</reference>
<dbReference type="Pfam" id="PF13708">
    <property type="entry name" value="DUF4942"/>
    <property type="match status" value="1"/>
</dbReference>
<dbReference type="HOGENOM" id="CLU_038341_0_0_7"/>
<dbReference type="InterPro" id="IPR031339">
    <property type="entry name" value="DUF4942"/>
</dbReference>
<dbReference type="eggNOG" id="COG0827">
    <property type="taxonomic scope" value="Bacteria"/>
</dbReference>
<dbReference type="GO" id="GO:0008168">
    <property type="term" value="F:methyltransferase activity"/>
    <property type="evidence" value="ECO:0007669"/>
    <property type="project" value="InterPro"/>
</dbReference>
<sequence length="504" mass="57457">MYNASFYPTPPEVAEKMLAKVGKLYERSILEPSAGKGDLADAAVGKLDRYYNRCREVVHCIEIEPELQAAIRGKGYPLVGTDFLTFWPDEKYDLILMNPPFVSGEAHLLHAWEILDHGDIVCLLNEQTLLNPCTVHRKLLATIIEEHGEVEHLGSCFAEDALRKTQVRVSMVHLRKKREEPKFSFDAGSDEEGAAVFSDGSRFEGEVATRDTVGNLVAQYGRCRELFVRIAHLAQELAHYAGPLGTDGGETLKELMRQKPTRRAQEDAYNRFVRSLKKSAWREVLRLTDVRNLASHGVQKEIDRILESNERMAFSEENVYALVESIFLNRGAILQQCVVEAFDIMTRYYDENRVHVEGWKTNDAWKVNRRVVLPRVVSVTFSGSGYLSYGNSRQNLNDIDRAMAFLEGKKLESVPCTAVRALEGHLKACGDDFSGVLFESTYFEMRCYKKGTLHMYFKDKELWERFNLTAARGKNWLPDDVKAREREARARNRRADQYGLPLSA</sequence>
<dbReference type="PROSITE" id="PS00092">
    <property type="entry name" value="N6_MTASE"/>
    <property type="match status" value="1"/>
</dbReference>
<evidence type="ECO:0000313" key="3">
    <source>
        <dbReference type="Proteomes" id="UP000006034"/>
    </source>
</evidence>
<dbReference type="AlphaFoldDB" id="E5Y5X4"/>
<dbReference type="InterPro" id="IPR002052">
    <property type="entry name" value="DNA_methylase_N6_adenine_CS"/>
</dbReference>
<dbReference type="InterPro" id="IPR029063">
    <property type="entry name" value="SAM-dependent_MTases_sf"/>
</dbReference>
<protein>
    <recommendedName>
        <fullName evidence="1">DUF4942 domain-containing protein</fullName>
    </recommendedName>
</protein>
<gene>
    <name evidence="2" type="ORF">HMPREF0179_01587</name>
</gene>
<dbReference type="RefSeq" id="WP_005026939.1">
    <property type="nucleotide sequence ID" value="NZ_KE150240.1"/>
</dbReference>
<dbReference type="GO" id="GO:0032259">
    <property type="term" value="P:methylation"/>
    <property type="evidence" value="ECO:0007669"/>
    <property type="project" value="InterPro"/>
</dbReference>
<accession>E5Y5X4</accession>
<comment type="caution">
    <text evidence="2">The sequence shown here is derived from an EMBL/GenBank/DDBJ whole genome shotgun (WGS) entry which is preliminary data.</text>
</comment>
<evidence type="ECO:0000313" key="2">
    <source>
        <dbReference type="EMBL" id="EFV44521.1"/>
    </source>
</evidence>
<feature type="domain" description="DUF4942" evidence="1">
    <location>
        <begin position="274"/>
        <end position="473"/>
    </location>
</feature>
<dbReference type="SUPFAM" id="SSF53335">
    <property type="entry name" value="S-adenosyl-L-methionine-dependent methyltransferases"/>
    <property type="match status" value="1"/>
</dbReference>
<proteinExistence type="predicted"/>
<dbReference type="EMBL" id="ADCP02000003">
    <property type="protein sequence ID" value="EFV44521.1"/>
    <property type="molecule type" value="Genomic_DNA"/>
</dbReference>
<dbReference type="OrthoDB" id="270332at2"/>
<organism evidence="2 3">
    <name type="scientific">Bilophila wadsworthia (strain 3_1_6)</name>
    <dbReference type="NCBI Taxonomy" id="563192"/>
    <lineage>
        <taxon>Bacteria</taxon>
        <taxon>Pseudomonadati</taxon>
        <taxon>Thermodesulfobacteriota</taxon>
        <taxon>Desulfovibrionia</taxon>
        <taxon>Desulfovibrionales</taxon>
        <taxon>Desulfovibrionaceae</taxon>
        <taxon>Bilophila</taxon>
    </lineage>
</organism>
<keyword evidence="3" id="KW-1185">Reference proteome</keyword>